<dbReference type="Pfam" id="PF20058">
    <property type="entry name" value="DUF6457"/>
    <property type="match status" value="1"/>
</dbReference>
<name>A0A1X6X1B4_9MICO</name>
<feature type="compositionally biased region" description="Acidic residues" evidence="1">
    <location>
        <begin position="97"/>
        <end position="110"/>
    </location>
</feature>
<organism evidence="3 4">
    <name type="scientific">Brachybacterium nesterenkovii</name>
    <dbReference type="NCBI Taxonomy" id="47847"/>
    <lineage>
        <taxon>Bacteria</taxon>
        <taxon>Bacillati</taxon>
        <taxon>Actinomycetota</taxon>
        <taxon>Actinomycetes</taxon>
        <taxon>Micrococcales</taxon>
        <taxon>Dermabacteraceae</taxon>
        <taxon>Brachybacterium</taxon>
    </lineage>
</organism>
<evidence type="ECO:0000313" key="3">
    <source>
        <dbReference type="EMBL" id="SLM92322.1"/>
    </source>
</evidence>
<evidence type="ECO:0000256" key="1">
    <source>
        <dbReference type="SAM" id="MobiDB-lite"/>
    </source>
</evidence>
<evidence type="ECO:0000313" key="4">
    <source>
        <dbReference type="Proteomes" id="UP000195981"/>
    </source>
</evidence>
<proteinExistence type="predicted"/>
<keyword evidence="4" id="KW-1185">Reference proteome</keyword>
<sequence length="110" mass="11625">MPRKDDPVTMATLRSFNAAMSAHLGMPQEVDDEVTEMYLALTGAVASEIVRPAAPFAGLFAGWLVGSGKAESLEDAAVMVAEAMRSVEFERPAEGEGPAENEGPAEGEER</sequence>
<dbReference type="Proteomes" id="UP000195981">
    <property type="component" value="Unassembled WGS sequence"/>
</dbReference>
<feature type="region of interest" description="Disordered" evidence="1">
    <location>
        <begin position="88"/>
        <end position="110"/>
    </location>
</feature>
<protein>
    <recommendedName>
        <fullName evidence="2">DUF6457 domain-containing protein</fullName>
    </recommendedName>
</protein>
<gene>
    <name evidence="3" type="ORF">FM110_07925</name>
</gene>
<evidence type="ECO:0000259" key="2">
    <source>
        <dbReference type="Pfam" id="PF20058"/>
    </source>
</evidence>
<dbReference type="InterPro" id="IPR045598">
    <property type="entry name" value="DUF6457"/>
</dbReference>
<dbReference type="AlphaFoldDB" id="A0A1X6X1B4"/>
<reference evidence="3 4" key="1">
    <citation type="submission" date="2017-02" db="EMBL/GenBank/DDBJ databases">
        <authorList>
            <person name="Peterson S.W."/>
        </authorList>
    </citation>
    <scope>NUCLEOTIDE SEQUENCE [LARGE SCALE GENOMIC DNA]</scope>
    <source>
        <strain evidence="3 4">CIP104813</strain>
    </source>
</reference>
<accession>A0A1X6X1B4</accession>
<dbReference type="RefSeq" id="WP_087104230.1">
    <property type="nucleotide sequence ID" value="NZ_FWFG01000068.1"/>
</dbReference>
<feature type="domain" description="DUF6457" evidence="2">
    <location>
        <begin position="10"/>
        <end position="86"/>
    </location>
</feature>
<dbReference type="EMBL" id="FWFG01000068">
    <property type="protein sequence ID" value="SLM92322.1"/>
    <property type="molecule type" value="Genomic_DNA"/>
</dbReference>